<dbReference type="FunFam" id="1.10.630.10:FF:000050">
    <property type="entry name" value="Cytochrome P450 monooxygenase"/>
    <property type="match status" value="1"/>
</dbReference>
<keyword evidence="7 9" id="KW-0503">Monooxygenase</keyword>
<evidence type="ECO:0000256" key="1">
    <source>
        <dbReference type="ARBA" id="ARBA00001971"/>
    </source>
</evidence>
<dbReference type="AlphaFoldDB" id="A0A017S3V7"/>
<protein>
    <submittedName>
        <fullName evidence="10">Cytochrome P450</fullName>
    </submittedName>
</protein>
<dbReference type="GO" id="GO:0005506">
    <property type="term" value="F:iron ion binding"/>
    <property type="evidence" value="ECO:0007669"/>
    <property type="project" value="InterPro"/>
</dbReference>
<evidence type="ECO:0000256" key="2">
    <source>
        <dbReference type="ARBA" id="ARBA00010617"/>
    </source>
</evidence>
<evidence type="ECO:0000256" key="5">
    <source>
        <dbReference type="ARBA" id="ARBA00023002"/>
    </source>
</evidence>
<dbReference type="CDD" id="cd11060">
    <property type="entry name" value="CYP57A1-like"/>
    <property type="match status" value="1"/>
</dbReference>
<evidence type="ECO:0000256" key="6">
    <source>
        <dbReference type="ARBA" id="ARBA00023004"/>
    </source>
</evidence>
<comment type="cofactor">
    <cofactor evidence="1 8">
        <name>heme</name>
        <dbReference type="ChEBI" id="CHEBI:30413"/>
    </cofactor>
</comment>
<keyword evidence="3 8" id="KW-0349">Heme</keyword>
<dbReference type="EMBL" id="KK088444">
    <property type="protein sequence ID" value="EYE91511.1"/>
    <property type="molecule type" value="Genomic_DNA"/>
</dbReference>
<sequence>MELLWPVLGLVAAFFVSQIIYDVFFSPLKSIPGPFLARLTRFWELYILRHGHSHMEFVRQHEKHGSVVRVAPNRYSFSRPEDVKLIYSPGSKFPKSKYYEASGNPHQTNIFSTRDMADHSDRRRKVASLYTMSTMVAYESAVDRMTAVCLRKLGQIGREERPLSVPQFMQYYAFDVIGEITVDENFGMMEREDDNTGFIDTIRDSLIYHAHYGLIPDVHRALVKITDIIGKQSTGRFLEDLLVRKIEEHSSDGFKNKRDPRSESFVAKVLEQEAAQKLSRINVLDSCGANIAAGSDTTGISLSAALYYLYRNPEKLAKLRQEIDQGQATGQVSDPVTFKETQSMPYLQAVIKEALRMHPAVGTILARTVPEGGAHLAGRYFPAGTQVGANAWVLHYDPKIYGPDPYSFRPERWLEHDDGSKLRETMFFPFGAGSRTCIGKNISILEMSKVIPQIVRAIDFEFKWPEREWDVFCSWFVWPEYECRVHPRQSAGKPKEVDVFTG</sequence>
<evidence type="ECO:0000313" key="10">
    <source>
        <dbReference type="EMBL" id="EYE91511.1"/>
    </source>
</evidence>
<dbReference type="InterPro" id="IPR050121">
    <property type="entry name" value="Cytochrome_P450_monoxygenase"/>
</dbReference>
<organism evidence="10 11">
    <name type="scientific">Aspergillus ruber (strain CBS 135680)</name>
    <dbReference type="NCBI Taxonomy" id="1388766"/>
    <lineage>
        <taxon>Eukaryota</taxon>
        <taxon>Fungi</taxon>
        <taxon>Dikarya</taxon>
        <taxon>Ascomycota</taxon>
        <taxon>Pezizomycotina</taxon>
        <taxon>Eurotiomycetes</taxon>
        <taxon>Eurotiomycetidae</taxon>
        <taxon>Eurotiales</taxon>
        <taxon>Aspergillaceae</taxon>
        <taxon>Aspergillus</taxon>
        <taxon>Aspergillus subgen. Aspergillus</taxon>
    </lineage>
</organism>
<evidence type="ECO:0000256" key="7">
    <source>
        <dbReference type="ARBA" id="ARBA00023033"/>
    </source>
</evidence>
<dbReference type="GO" id="GO:0020037">
    <property type="term" value="F:heme binding"/>
    <property type="evidence" value="ECO:0007669"/>
    <property type="project" value="InterPro"/>
</dbReference>
<dbReference type="InterPro" id="IPR001128">
    <property type="entry name" value="Cyt_P450"/>
</dbReference>
<dbReference type="SUPFAM" id="SSF48264">
    <property type="entry name" value="Cytochrome P450"/>
    <property type="match status" value="1"/>
</dbReference>
<dbReference type="OrthoDB" id="3934656at2759"/>
<dbReference type="GO" id="GO:0016705">
    <property type="term" value="F:oxidoreductase activity, acting on paired donors, with incorporation or reduction of molecular oxygen"/>
    <property type="evidence" value="ECO:0007669"/>
    <property type="project" value="InterPro"/>
</dbReference>
<dbReference type="PANTHER" id="PTHR24305:SF190">
    <property type="entry name" value="P450, PUTATIVE (EUROFUNG)-RELATED"/>
    <property type="match status" value="1"/>
</dbReference>
<dbReference type="GO" id="GO:0004497">
    <property type="term" value="F:monooxygenase activity"/>
    <property type="evidence" value="ECO:0007669"/>
    <property type="project" value="UniProtKB-KW"/>
</dbReference>
<evidence type="ECO:0000256" key="4">
    <source>
        <dbReference type="ARBA" id="ARBA00022723"/>
    </source>
</evidence>
<name>A0A017S3V7_ASPRC</name>
<feature type="binding site" description="axial binding residue" evidence="8">
    <location>
        <position position="437"/>
    </location>
    <ligand>
        <name>heme</name>
        <dbReference type="ChEBI" id="CHEBI:30413"/>
    </ligand>
    <ligandPart>
        <name>Fe</name>
        <dbReference type="ChEBI" id="CHEBI:18248"/>
    </ligandPart>
</feature>
<dbReference type="HOGENOM" id="CLU_001570_14_0_1"/>
<dbReference type="Proteomes" id="UP000019804">
    <property type="component" value="Unassembled WGS sequence"/>
</dbReference>
<dbReference type="InterPro" id="IPR036396">
    <property type="entry name" value="Cyt_P450_sf"/>
</dbReference>
<gene>
    <name evidence="10" type="ORF">EURHEDRAFT_526228</name>
</gene>
<dbReference type="Pfam" id="PF00067">
    <property type="entry name" value="p450"/>
    <property type="match status" value="1"/>
</dbReference>
<evidence type="ECO:0000256" key="3">
    <source>
        <dbReference type="ARBA" id="ARBA00022617"/>
    </source>
</evidence>
<dbReference type="STRING" id="1388766.A0A017S3V7"/>
<keyword evidence="6 8" id="KW-0408">Iron</keyword>
<keyword evidence="5 9" id="KW-0560">Oxidoreductase</keyword>
<keyword evidence="11" id="KW-1185">Reference proteome</keyword>
<dbReference type="InterPro" id="IPR002401">
    <property type="entry name" value="Cyt_P450_E_grp-I"/>
</dbReference>
<dbReference type="PRINTS" id="PR00463">
    <property type="entry name" value="EP450I"/>
</dbReference>
<dbReference type="PANTHER" id="PTHR24305">
    <property type="entry name" value="CYTOCHROME P450"/>
    <property type="match status" value="1"/>
</dbReference>
<dbReference type="PRINTS" id="PR00385">
    <property type="entry name" value="P450"/>
</dbReference>
<proteinExistence type="inferred from homology"/>
<dbReference type="GeneID" id="63702102"/>
<evidence type="ECO:0000256" key="9">
    <source>
        <dbReference type="RuleBase" id="RU000461"/>
    </source>
</evidence>
<comment type="similarity">
    <text evidence="2 9">Belongs to the cytochrome P450 family.</text>
</comment>
<dbReference type="Gene3D" id="1.10.630.10">
    <property type="entry name" value="Cytochrome P450"/>
    <property type="match status" value="1"/>
</dbReference>
<dbReference type="InterPro" id="IPR017972">
    <property type="entry name" value="Cyt_P450_CS"/>
</dbReference>
<accession>A0A017S3V7</accession>
<dbReference type="PROSITE" id="PS00086">
    <property type="entry name" value="CYTOCHROME_P450"/>
    <property type="match status" value="1"/>
</dbReference>
<reference evidence="11" key="1">
    <citation type="journal article" date="2014" name="Nat. Commun.">
        <title>Genomic adaptations of the halophilic Dead Sea filamentous fungus Eurotium rubrum.</title>
        <authorList>
            <person name="Kis-Papo T."/>
            <person name="Weig A.R."/>
            <person name="Riley R."/>
            <person name="Persoh D."/>
            <person name="Salamov A."/>
            <person name="Sun H."/>
            <person name="Lipzen A."/>
            <person name="Wasser S.P."/>
            <person name="Rambold G."/>
            <person name="Grigoriev I.V."/>
            <person name="Nevo E."/>
        </authorList>
    </citation>
    <scope>NUCLEOTIDE SEQUENCE [LARGE SCALE GENOMIC DNA]</scope>
    <source>
        <strain evidence="11">CBS 135680</strain>
    </source>
</reference>
<dbReference type="RefSeq" id="XP_040635201.1">
    <property type="nucleotide sequence ID" value="XM_040786978.1"/>
</dbReference>
<evidence type="ECO:0000313" key="11">
    <source>
        <dbReference type="Proteomes" id="UP000019804"/>
    </source>
</evidence>
<evidence type="ECO:0000256" key="8">
    <source>
        <dbReference type="PIRSR" id="PIRSR602401-1"/>
    </source>
</evidence>
<keyword evidence="4 8" id="KW-0479">Metal-binding</keyword>